<dbReference type="Gene3D" id="3.90.230.10">
    <property type="entry name" value="Creatinase/methionine aminopeptidase superfamily"/>
    <property type="match status" value="1"/>
</dbReference>
<organism evidence="3 4">
    <name type="scientific">Mesoplasma corruscae</name>
    <dbReference type="NCBI Taxonomy" id="216874"/>
    <lineage>
        <taxon>Bacteria</taxon>
        <taxon>Bacillati</taxon>
        <taxon>Mycoplasmatota</taxon>
        <taxon>Mollicutes</taxon>
        <taxon>Entomoplasmatales</taxon>
        <taxon>Entomoplasmataceae</taxon>
        <taxon>Mesoplasma</taxon>
    </lineage>
</organism>
<dbReference type="Gene3D" id="3.40.350.10">
    <property type="entry name" value="Creatinase/prolidase N-terminal domain"/>
    <property type="match status" value="1"/>
</dbReference>
<sequence>MSKQKIIKNLLEKNNADAILLYSPQNRYWFSRFHSSLGYLIVTKENSYLFLDGRYITAALNNKNIPSDIKISGFNKGLWDSIKDVLKNENIKTLAFESDWVHYSEYEQYKTIFKELTLKPVDTSSIRIIKDEWEIKQIQKACDITNEVFESVLKFVKPGMTEKELQRFVDNEFLVLGADKISFDTIVASGINGAMPHAVPSDKKIQLGELVTLDMGCYYNGYCSDQTRTFAMGEIDKKLEDIYNTVFEAQSLGISLVKAGEDAGEIHKAVAKYIDERGYAGYFTHGLGHGYGVEIHEEPYTSPTGNRTLEPNMTITIEPGIYIPEIGGVRIEDDLLVTNKGYKLLTSARRELVKIKF</sequence>
<dbReference type="EMBL" id="PHNF01000002">
    <property type="protein sequence ID" value="PPE06280.1"/>
    <property type="molecule type" value="Genomic_DNA"/>
</dbReference>
<proteinExistence type="predicted"/>
<feature type="domain" description="Creatinase N-terminal" evidence="2">
    <location>
        <begin position="8"/>
        <end position="125"/>
    </location>
</feature>
<keyword evidence="4" id="KW-1185">Reference proteome</keyword>
<dbReference type="PRINTS" id="PR00599">
    <property type="entry name" value="MAPEPTIDASE"/>
</dbReference>
<dbReference type="InterPro" id="IPR029149">
    <property type="entry name" value="Creatin/AminoP/Spt16_N"/>
</dbReference>
<dbReference type="InterPro" id="IPR000994">
    <property type="entry name" value="Pept_M24"/>
</dbReference>
<reference evidence="3 4" key="1">
    <citation type="submission" date="2017-11" db="EMBL/GenBank/DDBJ databases">
        <title>Genome sequence of Mesoplasma corruscae ELCA-2 (ATCC 49579).</title>
        <authorList>
            <person name="Lo W.-S."/>
            <person name="Kuo C.-H."/>
        </authorList>
    </citation>
    <scope>NUCLEOTIDE SEQUENCE [LARGE SCALE GENOMIC DNA]</scope>
    <source>
        <strain evidence="3 4">ELCA-2</strain>
    </source>
</reference>
<dbReference type="Pfam" id="PF00557">
    <property type="entry name" value="Peptidase_M24"/>
    <property type="match status" value="1"/>
</dbReference>
<dbReference type="InterPro" id="IPR050659">
    <property type="entry name" value="Peptidase_M24B"/>
</dbReference>
<evidence type="ECO:0000259" key="1">
    <source>
        <dbReference type="Pfam" id="PF00557"/>
    </source>
</evidence>
<gene>
    <name evidence="3" type="primary">pepQ</name>
    <name evidence="3" type="ORF">MCORR_v1c05850</name>
</gene>
<dbReference type="Pfam" id="PF01321">
    <property type="entry name" value="Creatinase_N"/>
    <property type="match status" value="1"/>
</dbReference>
<dbReference type="OrthoDB" id="9806388at2"/>
<dbReference type="RefSeq" id="WP_104208115.1">
    <property type="nucleotide sequence ID" value="NZ_PHNF01000002.1"/>
</dbReference>
<evidence type="ECO:0000259" key="2">
    <source>
        <dbReference type="Pfam" id="PF01321"/>
    </source>
</evidence>
<protein>
    <submittedName>
        <fullName evidence="3">Xaa-Pro dipeptidase</fullName>
    </submittedName>
</protein>
<dbReference type="PANTHER" id="PTHR46112">
    <property type="entry name" value="AMINOPEPTIDASE"/>
    <property type="match status" value="1"/>
</dbReference>
<feature type="domain" description="Peptidase M24" evidence="1">
    <location>
        <begin position="137"/>
        <end position="339"/>
    </location>
</feature>
<accession>A0A2S5RG42</accession>
<dbReference type="GO" id="GO:0004177">
    <property type="term" value="F:aminopeptidase activity"/>
    <property type="evidence" value="ECO:0007669"/>
    <property type="project" value="UniProtKB-ARBA"/>
</dbReference>
<dbReference type="Proteomes" id="UP000239785">
    <property type="component" value="Unassembled WGS sequence"/>
</dbReference>
<dbReference type="SUPFAM" id="SSF53092">
    <property type="entry name" value="Creatinase/prolidase N-terminal domain"/>
    <property type="match status" value="1"/>
</dbReference>
<dbReference type="SUPFAM" id="SSF55920">
    <property type="entry name" value="Creatinase/aminopeptidase"/>
    <property type="match status" value="1"/>
</dbReference>
<dbReference type="PANTHER" id="PTHR46112:SF3">
    <property type="entry name" value="AMINOPEPTIDASE YPDF"/>
    <property type="match status" value="1"/>
</dbReference>
<name>A0A2S5RG42_9MOLU</name>
<dbReference type="InterPro" id="IPR001714">
    <property type="entry name" value="Pept_M24_MAP"/>
</dbReference>
<dbReference type="CDD" id="cd01092">
    <property type="entry name" value="APP-like"/>
    <property type="match status" value="1"/>
</dbReference>
<dbReference type="GO" id="GO:0008235">
    <property type="term" value="F:metalloexopeptidase activity"/>
    <property type="evidence" value="ECO:0007669"/>
    <property type="project" value="UniProtKB-ARBA"/>
</dbReference>
<comment type="caution">
    <text evidence="3">The sequence shown here is derived from an EMBL/GenBank/DDBJ whole genome shotgun (WGS) entry which is preliminary data.</text>
</comment>
<evidence type="ECO:0000313" key="4">
    <source>
        <dbReference type="Proteomes" id="UP000239785"/>
    </source>
</evidence>
<dbReference type="InterPro" id="IPR000587">
    <property type="entry name" value="Creatinase_N"/>
</dbReference>
<dbReference type="InterPro" id="IPR036005">
    <property type="entry name" value="Creatinase/aminopeptidase-like"/>
</dbReference>
<evidence type="ECO:0000313" key="3">
    <source>
        <dbReference type="EMBL" id="PPE06280.1"/>
    </source>
</evidence>
<dbReference type="AlphaFoldDB" id="A0A2S5RG42"/>